<organism evidence="1">
    <name type="scientific">viral metagenome</name>
    <dbReference type="NCBI Taxonomy" id="1070528"/>
    <lineage>
        <taxon>unclassified sequences</taxon>
        <taxon>metagenomes</taxon>
        <taxon>organismal metagenomes</taxon>
    </lineage>
</organism>
<dbReference type="AlphaFoldDB" id="A0A6M3KCF2"/>
<accession>A0A6M3KCF2</accession>
<proteinExistence type="predicted"/>
<reference evidence="1" key="1">
    <citation type="submission" date="2020-03" db="EMBL/GenBank/DDBJ databases">
        <title>The deep terrestrial virosphere.</title>
        <authorList>
            <person name="Holmfeldt K."/>
            <person name="Nilsson E."/>
            <person name="Simone D."/>
            <person name="Lopez-Fernandez M."/>
            <person name="Wu X."/>
            <person name="de Brujin I."/>
            <person name="Lundin D."/>
            <person name="Andersson A."/>
            <person name="Bertilsson S."/>
            <person name="Dopson M."/>
        </authorList>
    </citation>
    <scope>NUCLEOTIDE SEQUENCE</scope>
    <source>
        <strain evidence="1">MM415A00868</strain>
    </source>
</reference>
<dbReference type="EMBL" id="MT142385">
    <property type="protein sequence ID" value="QJA79536.1"/>
    <property type="molecule type" value="Genomic_DNA"/>
</dbReference>
<gene>
    <name evidence="1" type="ORF">MM415A00868_0004</name>
</gene>
<protein>
    <submittedName>
        <fullName evidence="1">Uncharacterized protein</fullName>
    </submittedName>
</protein>
<sequence length="48" mass="5213">MPSTSSKQKVLFCIAKAIKEGKTPASYSKQAAKMAETMSLEKLNVYCA</sequence>
<name>A0A6M3KCF2_9ZZZZ</name>
<evidence type="ECO:0000313" key="1">
    <source>
        <dbReference type="EMBL" id="QJA79536.1"/>
    </source>
</evidence>